<proteinExistence type="predicted"/>
<evidence type="ECO:0000259" key="4">
    <source>
        <dbReference type="Pfam" id="PF10672"/>
    </source>
</evidence>
<dbReference type="InterPro" id="IPR036974">
    <property type="entry name" value="PUA_sf"/>
</dbReference>
<keyword evidence="1 6" id="KW-0489">Methyltransferase</keyword>
<dbReference type="PANTHER" id="PTHR43042:SF3">
    <property type="entry name" value="RIBOSOMAL RNA LARGE SUBUNIT METHYLTRANSFERASE YWBD-RELATED"/>
    <property type="match status" value="1"/>
</dbReference>
<dbReference type="RefSeq" id="WP_097645422.1">
    <property type="nucleotide sequence ID" value="NZ_NQWI01000115.1"/>
</dbReference>
<dbReference type="Gene3D" id="3.40.50.150">
    <property type="entry name" value="Vaccinia Virus protein VP39"/>
    <property type="match status" value="1"/>
</dbReference>
<feature type="domain" description="RlmI-like PUA" evidence="5">
    <location>
        <begin position="7"/>
        <end position="66"/>
    </location>
</feature>
<dbReference type="InterPro" id="IPR019614">
    <property type="entry name" value="SAM-dep_methyl-trfase"/>
</dbReference>
<dbReference type="AlphaFoldDB" id="A0A2A6RF57"/>
<keyword evidence="3" id="KW-0949">S-adenosyl-L-methionine</keyword>
<dbReference type="Gene3D" id="2.30.130.10">
    <property type="entry name" value="PUA domain"/>
    <property type="match status" value="1"/>
</dbReference>
<dbReference type="SUPFAM" id="SSF88697">
    <property type="entry name" value="PUA domain-like"/>
    <property type="match status" value="1"/>
</dbReference>
<organism evidence="6 7">
    <name type="scientific">Candidatus Viridilinea mediisalina</name>
    <dbReference type="NCBI Taxonomy" id="2024553"/>
    <lineage>
        <taxon>Bacteria</taxon>
        <taxon>Bacillati</taxon>
        <taxon>Chloroflexota</taxon>
        <taxon>Chloroflexia</taxon>
        <taxon>Chloroflexales</taxon>
        <taxon>Chloroflexineae</taxon>
        <taxon>Oscillochloridaceae</taxon>
        <taxon>Candidatus Viridilinea</taxon>
    </lineage>
</organism>
<dbReference type="GO" id="GO:0003723">
    <property type="term" value="F:RNA binding"/>
    <property type="evidence" value="ECO:0007669"/>
    <property type="project" value="InterPro"/>
</dbReference>
<accession>A0A2A6RF57</accession>
<dbReference type="GO" id="GO:0032259">
    <property type="term" value="P:methylation"/>
    <property type="evidence" value="ECO:0007669"/>
    <property type="project" value="UniProtKB-KW"/>
</dbReference>
<evidence type="ECO:0000313" key="7">
    <source>
        <dbReference type="Proteomes" id="UP000220527"/>
    </source>
</evidence>
<comment type="caution">
    <text evidence="6">The sequence shown here is derived from an EMBL/GenBank/DDBJ whole genome shotgun (WGS) entry which is preliminary data.</text>
</comment>
<dbReference type="Pfam" id="PF10672">
    <property type="entry name" value="Methyltrans_SAM"/>
    <property type="match status" value="1"/>
</dbReference>
<dbReference type="InterPro" id="IPR029063">
    <property type="entry name" value="SAM-dependent_MTases_sf"/>
</dbReference>
<dbReference type="SUPFAM" id="SSF53335">
    <property type="entry name" value="S-adenosyl-L-methionine-dependent methyltransferases"/>
    <property type="match status" value="1"/>
</dbReference>
<dbReference type="Proteomes" id="UP000220527">
    <property type="component" value="Unassembled WGS sequence"/>
</dbReference>
<evidence type="ECO:0000256" key="3">
    <source>
        <dbReference type="ARBA" id="ARBA00022691"/>
    </source>
</evidence>
<dbReference type="GO" id="GO:0008168">
    <property type="term" value="F:methyltransferase activity"/>
    <property type="evidence" value="ECO:0007669"/>
    <property type="project" value="UniProtKB-KW"/>
</dbReference>
<sequence>MTIPEIQVDSSIRSRLGQGHPWIYRNHVREGRNFASGQWVRVRCGGWSAYGLWDAESPIAVRLFSREQLPDATWIAERVWDAWELRASLRDHGATSAYRWIYGEGDGLPGLVVDRYGDYATIQTYAASVQTLVPMVATALRRCDPELRGVLLREREPDAATEAASDTEGMRLLWGEWPPNELVVQEHGLYLQANLFQGQKTGLFLDQRENRRTLEQFAGGRTILNCFAYTGAFSLYALRGGAAQVVSVDQGRGLAEAAAANLALNQLEAARHSFVTEDCFALLDGYAKAGRSFQLIILDPPSFARQKSNMHAAVRAYTRLNALALRCLEAGGLLVSASCTSQVSPEQFRSILADAALQAQVRLQLIHEAGQPLDHPVPACFPEGRYLKFVVARMVHGW</sequence>
<dbReference type="Gene3D" id="3.30.750.80">
    <property type="entry name" value="RNA methyltransferase domain (HRMD) like"/>
    <property type="match status" value="1"/>
</dbReference>
<dbReference type="CDD" id="cd02440">
    <property type="entry name" value="AdoMet_MTases"/>
    <property type="match status" value="1"/>
</dbReference>
<dbReference type="InterPro" id="IPR015947">
    <property type="entry name" value="PUA-like_sf"/>
</dbReference>
<evidence type="ECO:0000256" key="1">
    <source>
        <dbReference type="ARBA" id="ARBA00022603"/>
    </source>
</evidence>
<dbReference type="CDD" id="cd11572">
    <property type="entry name" value="RlmI_M_like"/>
    <property type="match status" value="1"/>
</dbReference>
<keyword evidence="2 6" id="KW-0808">Transferase</keyword>
<dbReference type="PANTHER" id="PTHR43042">
    <property type="entry name" value="SAM-DEPENDENT METHYLTRANSFERASE"/>
    <property type="match status" value="1"/>
</dbReference>
<reference evidence="7" key="1">
    <citation type="submission" date="2017-08" db="EMBL/GenBank/DDBJ databases">
        <authorList>
            <person name="Grouzdev D.S."/>
            <person name="Gaisin V.A."/>
            <person name="Rysina M.S."/>
            <person name="Gorlenko V.M."/>
        </authorList>
    </citation>
    <scope>NUCLEOTIDE SEQUENCE [LARGE SCALE GENOMIC DNA]</scope>
    <source>
        <strain evidence="7">Kir15-3F</strain>
    </source>
</reference>
<dbReference type="InterPro" id="IPR041532">
    <property type="entry name" value="RlmI-like_PUA"/>
</dbReference>
<evidence type="ECO:0000256" key="2">
    <source>
        <dbReference type="ARBA" id="ARBA00022679"/>
    </source>
</evidence>
<dbReference type="OrthoDB" id="9805492at2"/>
<evidence type="ECO:0000313" key="6">
    <source>
        <dbReference type="EMBL" id="PDW01717.1"/>
    </source>
</evidence>
<name>A0A2A6RF57_9CHLR</name>
<evidence type="ECO:0000259" key="5">
    <source>
        <dbReference type="Pfam" id="PF17785"/>
    </source>
</evidence>
<dbReference type="EMBL" id="NQWI01000115">
    <property type="protein sequence ID" value="PDW01717.1"/>
    <property type="molecule type" value="Genomic_DNA"/>
</dbReference>
<protein>
    <submittedName>
        <fullName evidence="6">SAM-dependent methyltransferase</fullName>
    </submittedName>
</protein>
<feature type="domain" description="S-adenosylmethionine-dependent methyltransferase" evidence="4">
    <location>
        <begin position="180"/>
        <end position="346"/>
    </location>
</feature>
<keyword evidence="7" id="KW-1185">Reference proteome</keyword>
<dbReference type="Pfam" id="PF17785">
    <property type="entry name" value="PUA_3"/>
    <property type="match status" value="1"/>
</dbReference>
<gene>
    <name evidence="6" type="ORF">CJ255_17675</name>
</gene>